<reference evidence="1" key="2">
    <citation type="journal article" date="2015" name="Fish Shellfish Immunol.">
        <title>Early steps in the European eel (Anguilla anguilla)-Vibrio vulnificus interaction in the gills: Role of the RtxA13 toxin.</title>
        <authorList>
            <person name="Callol A."/>
            <person name="Pajuelo D."/>
            <person name="Ebbesson L."/>
            <person name="Teles M."/>
            <person name="MacKenzie S."/>
            <person name="Amaro C."/>
        </authorList>
    </citation>
    <scope>NUCLEOTIDE SEQUENCE</scope>
</reference>
<reference evidence="1" key="1">
    <citation type="submission" date="2014-11" db="EMBL/GenBank/DDBJ databases">
        <authorList>
            <person name="Amaro Gonzalez C."/>
        </authorList>
    </citation>
    <scope>NUCLEOTIDE SEQUENCE</scope>
</reference>
<evidence type="ECO:0000313" key="1">
    <source>
        <dbReference type="EMBL" id="JAH36994.1"/>
    </source>
</evidence>
<name>A0A0E9S6E0_ANGAN</name>
<sequence length="38" mass="4419">MGRRNGLLPVHQCFEMGLEESTSVLQTKQTVTHFTWKK</sequence>
<dbReference type="AlphaFoldDB" id="A0A0E9S6E0"/>
<proteinExistence type="predicted"/>
<organism evidence="1">
    <name type="scientific">Anguilla anguilla</name>
    <name type="common">European freshwater eel</name>
    <name type="synonym">Muraena anguilla</name>
    <dbReference type="NCBI Taxonomy" id="7936"/>
    <lineage>
        <taxon>Eukaryota</taxon>
        <taxon>Metazoa</taxon>
        <taxon>Chordata</taxon>
        <taxon>Craniata</taxon>
        <taxon>Vertebrata</taxon>
        <taxon>Euteleostomi</taxon>
        <taxon>Actinopterygii</taxon>
        <taxon>Neopterygii</taxon>
        <taxon>Teleostei</taxon>
        <taxon>Anguilliformes</taxon>
        <taxon>Anguillidae</taxon>
        <taxon>Anguilla</taxon>
    </lineage>
</organism>
<protein>
    <submittedName>
        <fullName evidence="1">Uncharacterized protein</fullName>
    </submittedName>
</protein>
<accession>A0A0E9S6E0</accession>
<dbReference type="EMBL" id="GBXM01071583">
    <property type="protein sequence ID" value="JAH36994.1"/>
    <property type="molecule type" value="Transcribed_RNA"/>
</dbReference>